<dbReference type="PROSITE" id="PS00211">
    <property type="entry name" value="ABC_TRANSPORTER_1"/>
    <property type="match status" value="1"/>
</dbReference>
<accession>A0ABW1UHZ1</accession>
<sequence length="216" mass="23793">MSALMTLANVNYQVGDNLILKDINLGVPAGAHYTITGPSGSGKSTLLRLMAAMISKTSGDLVFDGQPIESYDPIMYRRAVSYCFQQPTLFGATVADNLAFPYQIRKQAMDTEHVTAALEYVGLSAKMLTQKIEDLSGGERQRVALIRNILFLPKILLLDEVTAGLDTANKDIIHQWLRHLNQDRHVTTIMITHDTTEIDAADQLLRVVEGHLEVGA</sequence>
<keyword evidence="1" id="KW-0813">Transport</keyword>
<evidence type="ECO:0000256" key="8">
    <source>
        <dbReference type="ARBA" id="ARBA00023136"/>
    </source>
</evidence>
<evidence type="ECO:0000256" key="6">
    <source>
        <dbReference type="ARBA" id="ARBA00022840"/>
    </source>
</evidence>
<feature type="domain" description="ABC transporter" evidence="9">
    <location>
        <begin position="5"/>
        <end position="216"/>
    </location>
</feature>
<dbReference type="Gene3D" id="3.40.50.300">
    <property type="entry name" value="P-loop containing nucleotide triphosphate hydrolases"/>
    <property type="match status" value="1"/>
</dbReference>
<dbReference type="Proteomes" id="UP001596227">
    <property type="component" value="Unassembled WGS sequence"/>
</dbReference>
<evidence type="ECO:0000313" key="10">
    <source>
        <dbReference type="EMBL" id="MFC6295735.1"/>
    </source>
</evidence>
<dbReference type="GO" id="GO:0005524">
    <property type="term" value="F:ATP binding"/>
    <property type="evidence" value="ECO:0007669"/>
    <property type="project" value="UniProtKB-KW"/>
</dbReference>
<organism evidence="10 11">
    <name type="scientific">Lactiplantibacillus daoliensis</name>
    <dbReference type="NCBI Taxonomy" id="2559916"/>
    <lineage>
        <taxon>Bacteria</taxon>
        <taxon>Bacillati</taxon>
        <taxon>Bacillota</taxon>
        <taxon>Bacilli</taxon>
        <taxon>Lactobacillales</taxon>
        <taxon>Lactobacillaceae</taxon>
        <taxon>Lactiplantibacillus</taxon>
    </lineage>
</organism>
<evidence type="ECO:0000256" key="3">
    <source>
        <dbReference type="ARBA" id="ARBA00022519"/>
    </source>
</evidence>
<evidence type="ECO:0000256" key="1">
    <source>
        <dbReference type="ARBA" id="ARBA00022448"/>
    </source>
</evidence>
<evidence type="ECO:0000256" key="5">
    <source>
        <dbReference type="ARBA" id="ARBA00022741"/>
    </source>
</evidence>
<evidence type="ECO:0000256" key="2">
    <source>
        <dbReference type="ARBA" id="ARBA00022475"/>
    </source>
</evidence>
<name>A0ABW1UHZ1_9LACO</name>
<gene>
    <name evidence="10" type="ORF">ACFQH1_11030</name>
</gene>
<comment type="caution">
    <text evidence="10">The sequence shown here is derived from an EMBL/GenBank/DDBJ whole genome shotgun (WGS) entry which is preliminary data.</text>
</comment>
<keyword evidence="3" id="KW-0997">Cell inner membrane</keyword>
<evidence type="ECO:0000259" key="9">
    <source>
        <dbReference type="PROSITE" id="PS50893"/>
    </source>
</evidence>
<dbReference type="InterPro" id="IPR003439">
    <property type="entry name" value="ABC_transporter-like_ATP-bd"/>
</dbReference>
<dbReference type="PROSITE" id="PS50893">
    <property type="entry name" value="ABC_TRANSPORTER_2"/>
    <property type="match status" value="1"/>
</dbReference>
<evidence type="ECO:0000256" key="4">
    <source>
        <dbReference type="ARBA" id="ARBA00022592"/>
    </source>
</evidence>
<keyword evidence="8" id="KW-0472">Membrane</keyword>
<evidence type="ECO:0000313" key="11">
    <source>
        <dbReference type="Proteomes" id="UP001596227"/>
    </source>
</evidence>
<keyword evidence="4" id="KW-0592">Phosphate transport</keyword>
<proteinExistence type="predicted"/>
<keyword evidence="11" id="KW-1185">Reference proteome</keyword>
<dbReference type="Pfam" id="PF00005">
    <property type="entry name" value="ABC_tran"/>
    <property type="match status" value="1"/>
</dbReference>
<dbReference type="EMBL" id="JBHSSB010000031">
    <property type="protein sequence ID" value="MFC6295735.1"/>
    <property type="molecule type" value="Genomic_DNA"/>
</dbReference>
<dbReference type="PANTHER" id="PTHR43423">
    <property type="entry name" value="ABC TRANSPORTER I FAMILY MEMBER 17"/>
    <property type="match status" value="1"/>
</dbReference>
<dbReference type="SMART" id="SM00382">
    <property type="entry name" value="AAA"/>
    <property type="match status" value="1"/>
</dbReference>
<dbReference type="RefSeq" id="WP_137607621.1">
    <property type="nucleotide sequence ID" value="NZ_BJDH01000006.1"/>
</dbReference>
<dbReference type="InterPro" id="IPR017871">
    <property type="entry name" value="ABC_transporter-like_CS"/>
</dbReference>
<protein>
    <submittedName>
        <fullName evidence="10">ATP-binding cassette domain-containing protein</fullName>
    </submittedName>
</protein>
<keyword evidence="6 10" id="KW-0067">ATP-binding</keyword>
<evidence type="ECO:0000256" key="7">
    <source>
        <dbReference type="ARBA" id="ARBA00022967"/>
    </source>
</evidence>
<dbReference type="InterPro" id="IPR027417">
    <property type="entry name" value="P-loop_NTPase"/>
</dbReference>
<keyword evidence="2" id="KW-1003">Cell membrane</keyword>
<reference evidence="11" key="1">
    <citation type="journal article" date="2019" name="Int. J. Syst. Evol. Microbiol.">
        <title>The Global Catalogue of Microorganisms (GCM) 10K type strain sequencing project: providing services to taxonomists for standard genome sequencing and annotation.</title>
        <authorList>
            <consortium name="The Broad Institute Genomics Platform"/>
            <consortium name="The Broad Institute Genome Sequencing Center for Infectious Disease"/>
            <person name="Wu L."/>
            <person name="Ma J."/>
        </authorList>
    </citation>
    <scope>NUCLEOTIDE SEQUENCE [LARGE SCALE GENOMIC DNA]</scope>
    <source>
        <strain evidence="11">CCM 8934</strain>
    </source>
</reference>
<dbReference type="PANTHER" id="PTHR43423:SF12">
    <property type="entry name" value="IRON EXPORT ATP-BINDING PROTEIN FETA-RELATED"/>
    <property type="match status" value="1"/>
</dbReference>
<dbReference type="SUPFAM" id="SSF52540">
    <property type="entry name" value="P-loop containing nucleoside triphosphate hydrolases"/>
    <property type="match status" value="1"/>
</dbReference>
<dbReference type="InterPro" id="IPR003593">
    <property type="entry name" value="AAA+_ATPase"/>
</dbReference>
<keyword evidence="7" id="KW-1278">Translocase</keyword>
<keyword evidence="5" id="KW-0547">Nucleotide-binding</keyword>